<evidence type="ECO:0000256" key="3">
    <source>
        <dbReference type="ARBA" id="ARBA00023015"/>
    </source>
</evidence>
<keyword evidence="3" id="KW-0805">Transcription regulation</keyword>
<evidence type="ECO:0000256" key="5">
    <source>
        <dbReference type="ARBA" id="ARBA00023242"/>
    </source>
</evidence>
<dbReference type="GO" id="GO:0005654">
    <property type="term" value="C:nucleoplasm"/>
    <property type="evidence" value="ECO:0007669"/>
    <property type="project" value="UniProtKB-ARBA"/>
</dbReference>
<dbReference type="STRING" id="1340429.A0A2G4SLA0"/>
<evidence type="ECO:0000256" key="6">
    <source>
        <dbReference type="SAM" id="MobiDB-lite"/>
    </source>
</evidence>
<protein>
    <recommendedName>
        <fullName evidence="9">Sds3-like-domain-containing protein</fullName>
    </recommendedName>
</protein>
<name>A0A2G4SLA0_RHIZD</name>
<dbReference type="InterPro" id="IPR013907">
    <property type="entry name" value="Sds3"/>
</dbReference>
<dbReference type="EMBL" id="KZ303858">
    <property type="protein sequence ID" value="PHZ09545.1"/>
    <property type="molecule type" value="Genomic_DNA"/>
</dbReference>
<organism evidence="7 8">
    <name type="scientific">Rhizopus microsporus ATCC 52813</name>
    <dbReference type="NCBI Taxonomy" id="1340429"/>
    <lineage>
        <taxon>Eukaryota</taxon>
        <taxon>Fungi</taxon>
        <taxon>Fungi incertae sedis</taxon>
        <taxon>Mucoromycota</taxon>
        <taxon>Mucoromycotina</taxon>
        <taxon>Mucoromycetes</taxon>
        <taxon>Mucorales</taxon>
        <taxon>Mucorineae</taxon>
        <taxon>Rhizopodaceae</taxon>
        <taxon>Rhizopus</taxon>
    </lineage>
</organism>
<feature type="compositionally biased region" description="Low complexity" evidence="6">
    <location>
        <begin position="289"/>
        <end position="298"/>
    </location>
</feature>
<dbReference type="SMART" id="SM01401">
    <property type="entry name" value="Sds3"/>
    <property type="match status" value="1"/>
</dbReference>
<dbReference type="AlphaFoldDB" id="A0A2G4SLA0"/>
<evidence type="ECO:0000313" key="7">
    <source>
        <dbReference type="EMBL" id="PHZ09545.1"/>
    </source>
</evidence>
<proteinExistence type="predicted"/>
<evidence type="ECO:0000256" key="1">
    <source>
        <dbReference type="ARBA" id="ARBA00004123"/>
    </source>
</evidence>
<evidence type="ECO:0008006" key="9">
    <source>
        <dbReference type="Google" id="ProtNLM"/>
    </source>
</evidence>
<dbReference type="GO" id="GO:0010468">
    <property type="term" value="P:regulation of gene expression"/>
    <property type="evidence" value="ECO:0007669"/>
    <property type="project" value="UniProtKB-ARBA"/>
</dbReference>
<evidence type="ECO:0000256" key="2">
    <source>
        <dbReference type="ARBA" id="ARBA00022491"/>
    </source>
</evidence>
<feature type="compositionally biased region" description="Pro residues" evidence="6">
    <location>
        <begin position="114"/>
        <end position="124"/>
    </location>
</feature>
<comment type="subcellular location">
    <subcellularLocation>
        <location evidence="1">Nucleus</location>
    </subcellularLocation>
</comment>
<sequence length="341" mass="39619">MLPQFGFIVAQAGADSHTTPPPTTTSSATTNGSSLAPLLTSSHKPAMFTTQAPFYSRQPSPAPTNNNTALLPPLLPPPVPYLYNKLDHPWYSQQQQQNLPPPPPISSFSRYAPQPQPQPQPQQPQPATSVSSVQRQEIIEEEEEEEEEEELLDRWQGQYNDLITWMDNEFWEQADDIYQEKINNLQQEFYNLQKGTHTVYQEMIADFELEREKTITNAEYMMKYELSFIERYFNKDVMTLEEEYEAEKRQIEESLIASLEDKRRQIKEDHEQDEARTIKRNLRKRNHDSLSTSSSIKEPSSKKRAVRPSTLPNLYTISAIEEEELENEFLSMKKLVNIYSR</sequence>
<feature type="compositionally biased region" description="Basic and acidic residues" evidence="6">
    <location>
        <begin position="266"/>
        <end position="277"/>
    </location>
</feature>
<keyword evidence="5" id="KW-0539">Nucleus</keyword>
<keyword evidence="2" id="KW-0678">Repressor</keyword>
<dbReference type="Pfam" id="PF08598">
    <property type="entry name" value="Sds3"/>
    <property type="match status" value="1"/>
</dbReference>
<feature type="compositionally biased region" description="Acidic residues" evidence="6">
    <location>
        <begin position="139"/>
        <end position="150"/>
    </location>
</feature>
<keyword evidence="8" id="KW-1185">Reference proteome</keyword>
<dbReference type="RefSeq" id="XP_023463253.1">
    <property type="nucleotide sequence ID" value="XM_023609430.1"/>
</dbReference>
<feature type="region of interest" description="Disordered" evidence="6">
    <location>
        <begin position="12"/>
        <end position="42"/>
    </location>
</feature>
<accession>A0A2G4SLA0</accession>
<dbReference type="GeneID" id="35440420"/>
<keyword evidence="4" id="KW-0804">Transcription</keyword>
<evidence type="ECO:0000256" key="4">
    <source>
        <dbReference type="ARBA" id="ARBA00023163"/>
    </source>
</evidence>
<reference evidence="7 8" key="1">
    <citation type="journal article" date="2016" name="Proc. Natl. Acad. Sci. U.S.A.">
        <title>Lipid metabolic changes in an early divergent fungus govern the establishment of a mutualistic symbiosis with endobacteria.</title>
        <authorList>
            <person name="Lastovetsky O.A."/>
            <person name="Gaspar M.L."/>
            <person name="Mondo S.J."/>
            <person name="LaButti K.M."/>
            <person name="Sandor L."/>
            <person name="Grigoriev I.V."/>
            <person name="Henry S.A."/>
            <person name="Pawlowska T.E."/>
        </authorList>
    </citation>
    <scope>NUCLEOTIDE SEQUENCE [LARGE SCALE GENOMIC DNA]</scope>
    <source>
        <strain evidence="7 8">ATCC 52813</strain>
    </source>
</reference>
<feature type="region of interest" description="Disordered" evidence="6">
    <location>
        <begin position="93"/>
        <end position="150"/>
    </location>
</feature>
<feature type="compositionally biased region" description="Polar residues" evidence="6">
    <location>
        <begin position="31"/>
        <end position="42"/>
    </location>
</feature>
<dbReference type="Proteomes" id="UP000242254">
    <property type="component" value="Unassembled WGS sequence"/>
</dbReference>
<evidence type="ECO:0000313" key="8">
    <source>
        <dbReference type="Proteomes" id="UP000242254"/>
    </source>
</evidence>
<feature type="region of interest" description="Disordered" evidence="6">
    <location>
        <begin position="266"/>
        <end position="307"/>
    </location>
</feature>
<gene>
    <name evidence="7" type="ORF">RHIMIDRAFT_240663</name>
</gene>